<evidence type="ECO:0000256" key="1">
    <source>
        <dbReference type="SAM" id="SignalP"/>
    </source>
</evidence>
<accession>A0AB39KWL6</accession>
<dbReference type="PANTHER" id="PTHR33987">
    <property type="entry name" value="CALCINEURIN-LIKE METALLO-PHOSPHOESTERASE SUPERFAMILY PROTEIN"/>
    <property type="match status" value="1"/>
</dbReference>
<dbReference type="PROSITE" id="PS51318">
    <property type="entry name" value="TAT"/>
    <property type="match status" value="1"/>
</dbReference>
<dbReference type="EMBL" id="CP158375">
    <property type="protein sequence ID" value="XDO97653.1"/>
    <property type="molecule type" value="Genomic_DNA"/>
</dbReference>
<dbReference type="PANTHER" id="PTHR33987:SF1">
    <property type="entry name" value="CALCINEURIN-LIKE METALLO-PHOSPHOESTERASE SUPERFAMILY PROTEIN"/>
    <property type="match status" value="1"/>
</dbReference>
<dbReference type="RefSeq" id="WP_369061013.1">
    <property type="nucleotide sequence ID" value="NZ_CP158375.1"/>
</dbReference>
<dbReference type="Gene3D" id="3.60.21.70">
    <property type="entry name" value="PhoD-like phosphatase"/>
    <property type="match status" value="1"/>
</dbReference>
<keyword evidence="1" id="KW-0732">Signal</keyword>
<name>A0AB39KWL6_9CAUL</name>
<sequence length="367" mass="40634">MSDLSRRAALGLGVAAAAAVSAPARAADRTDNHLLTRIAFGSCAKQDKDQPIWDAVLAAKSDLFIFLGDNIYADTRDPRVMAAKYAALAAKPGFQKLKATTPLMAIWDDHDYGENDAGADYPMKDESRRQFCDFWGEAATSPRRTRDGIHTAAIFGPAGRRVQVILPDLRWNRTAIEKLDLAGADYEAWAKAKADKGAQVPGPYARNPDLAATMLGEAQWRWLEEELARPADLRIFGSSLQVLADFPGWESWPNYANDHQRLFETIRRTRAERLFCISGDTHYAEISRLDVNVPYPIWDVTSSGLTETWPVTPPNALRRSAVLQEQNFGLIEIDWSPPSPKVRIEVRDAAGKARLSTAIDTASLRIA</sequence>
<feature type="chain" id="PRO_5044244111" evidence="1">
    <location>
        <begin position="27"/>
        <end position="367"/>
    </location>
</feature>
<feature type="signal peptide" evidence="1">
    <location>
        <begin position="1"/>
        <end position="26"/>
    </location>
</feature>
<gene>
    <name evidence="3" type="ORF">ABOZ73_04325</name>
</gene>
<reference evidence="3" key="1">
    <citation type="submission" date="2024-06" db="EMBL/GenBank/DDBJ databases">
        <title>Caulobacter inopinatus, sp. nov.</title>
        <authorList>
            <person name="Donachie S.P."/>
        </authorList>
    </citation>
    <scope>NUCLEOTIDE SEQUENCE</scope>
    <source>
        <strain evidence="3">73W</strain>
    </source>
</reference>
<dbReference type="EC" id="3.1.3.1" evidence="3"/>
<dbReference type="AlphaFoldDB" id="A0AB39KWL6"/>
<dbReference type="InterPro" id="IPR018946">
    <property type="entry name" value="PhoD-like_MPP"/>
</dbReference>
<dbReference type="SUPFAM" id="SSF56300">
    <property type="entry name" value="Metallo-dependent phosphatases"/>
    <property type="match status" value="1"/>
</dbReference>
<keyword evidence="3" id="KW-0378">Hydrolase</keyword>
<proteinExistence type="predicted"/>
<dbReference type="InterPro" id="IPR038607">
    <property type="entry name" value="PhoD-like_sf"/>
</dbReference>
<dbReference type="InterPro" id="IPR029052">
    <property type="entry name" value="Metallo-depent_PP-like"/>
</dbReference>
<protein>
    <submittedName>
        <fullName evidence="3">Alkaline phosphatase D family protein</fullName>
        <ecNumber evidence="3">3.1.3.1</ecNumber>
    </submittedName>
</protein>
<feature type="domain" description="PhoD-like phosphatase metallophosphatase" evidence="2">
    <location>
        <begin position="40"/>
        <end position="306"/>
    </location>
</feature>
<dbReference type="InterPro" id="IPR006311">
    <property type="entry name" value="TAT_signal"/>
</dbReference>
<evidence type="ECO:0000313" key="3">
    <source>
        <dbReference type="EMBL" id="XDO97653.1"/>
    </source>
</evidence>
<organism evidence="3">
    <name type="scientific">Caulobacter sp. 73W</name>
    <dbReference type="NCBI Taxonomy" id="3161137"/>
    <lineage>
        <taxon>Bacteria</taxon>
        <taxon>Pseudomonadati</taxon>
        <taxon>Pseudomonadota</taxon>
        <taxon>Alphaproteobacteria</taxon>
        <taxon>Caulobacterales</taxon>
        <taxon>Caulobacteraceae</taxon>
        <taxon>Caulobacter</taxon>
    </lineage>
</organism>
<dbReference type="Pfam" id="PF09423">
    <property type="entry name" value="PhoD"/>
    <property type="match status" value="1"/>
</dbReference>
<dbReference type="GO" id="GO:0004035">
    <property type="term" value="F:alkaline phosphatase activity"/>
    <property type="evidence" value="ECO:0007669"/>
    <property type="project" value="UniProtKB-EC"/>
</dbReference>
<evidence type="ECO:0000259" key="2">
    <source>
        <dbReference type="Pfam" id="PF09423"/>
    </source>
</evidence>
<dbReference type="CDD" id="cd07389">
    <property type="entry name" value="MPP_PhoD"/>
    <property type="match status" value="1"/>
</dbReference>